<accession>A0A2N3YKR7</accession>
<dbReference type="Proteomes" id="UP000233781">
    <property type="component" value="Unassembled WGS sequence"/>
</dbReference>
<feature type="region of interest" description="Disordered" evidence="1">
    <location>
        <begin position="236"/>
        <end position="260"/>
    </location>
</feature>
<keyword evidence="4" id="KW-1185">Reference proteome</keyword>
<feature type="transmembrane region" description="Helical" evidence="2">
    <location>
        <begin position="163"/>
        <end position="184"/>
    </location>
</feature>
<gene>
    <name evidence="3" type="ORF">ATL31_2288</name>
</gene>
<keyword evidence="2" id="KW-1133">Transmembrane helix</keyword>
<proteinExistence type="predicted"/>
<evidence type="ECO:0000256" key="2">
    <source>
        <dbReference type="SAM" id="Phobius"/>
    </source>
</evidence>
<feature type="compositionally biased region" description="Low complexity" evidence="1">
    <location>
        <begin position="285"/>
        <end position="311"/>
    </location>
</feature>
<evidence type="ECO:0000256" key="1">
    <source>
        <dbReference type="SAM" id="MobiDB-lite"/>
    </source>
</evidence>
<keyword evidence="2" id="KW-0472">Membrane</keyword>
<evidence type="ECO:0000313" key="4">
    <source>
        <dbReference type="Proteomes" id="UP000233781"/>
    </source>
</evidence>
<comment type="caution">
    <text evidence="3">The sequence shown here is derived from an EMBL/GenBank/DDBJ whole genome shotgun (WGS) entry which is preliminary data.</text>
</comment>
<name>A0A2N3YKR7_9MICO</name>
<sequence>MPLADPRAEDVRAYIGAVRAWLADLPAEEVEDLTLGMEADLAERAAENGGRLGELLGDPEAYAAELRAAAGLPPRAVPEAGPASHGFWARSVDDARRETTLRLEQWPWLRDLRPVWWLARGWVLGWAVAAVLGTGHVLVLPLLGAALSFWWGRRLASRAPSGAALGALRAANVLAVVLLLPAAVSVLDANGVGAEDVSYQPPAGLSLDGAPVSNLYVYDAQGQRVEGARILTPDGRGVFVDPTTTSGSPEELPYRPDGTPDVRNDVFPLVIGDRDPWADPGYGWVPPLSLTPLAVTPSSSPSASATGTASPTPTPTPPGG</sequence>
<evidence type="ECO:0000313" key="3">
    <source>
        <dbReference type="EMBL" id="PKW27445.1"/>
    </source>
</evidence>
<dbReference type="AlphaFoldDB" id="A0A2N3YKR7"/>
<protein>
    <submittedName>
        <fullName evidence="3">Uncharacterized protein</fullName>
    </submittedName>
</protein>
<feature type="region of interest" description="Disordered" evidence="1">
    <location>
        <begin position="281"/>
        <end position="320"/>
    </location>
</feature>
<dbReference type="EMBL" id="PJNE01000001">
    <property type="protein sequence ID" value="PKW27445.1"/>
    <property type="molecule type" value="Genomic_DNA"/>
</dbReference>
<organism evidence="3 4">
    <name type="scientific">Phycicoccus duodecadis</name>
    <dbReference type="NCBI Taxonomy" id="173053"/>
    <lineage>
        <taxon>Bacteria</taxon>
        <taxon>Bacillati</taxon>
        <taxon>Actinomycetota</taxon>
        <taxon>Actinomycetes</taxon>
        <taxon>Micrococcales</taxon>
        <taxon>Intrasporangiaceae</taxon>
        <taxon>Phycicoccus</taxon>
    </lineage>
</organism>
<feature type="transmembrane region" description="Helical" evidence="2">
    <location>
        <begin position="123"/>
        <end position="151"/>
    </location>
</feature>
<reference evidence="3 4" key="1">
    <citation type="submission" date="2017-12" db="EMBL/GenBank/DDBJ databases">
        <title>Sequencing the genomes of 1000 Actinobacteria strains.</title>
        <authorList>
            <person name="Klenk H.-P."/>
        </authorList>
    </citation>
    <scope>NUCLEOTIDE SEQUENCE [LARGE SCALE GENOMIC DNA]</scope>
    <source>
        <strain evidence="3 4">DSM 12806</strain>
    </source>
</reference>
<keyword evidence="2" id="KW-0812">Transmembrane</keyword>